<keyword evidence="4" id="KW-0342">GTP-binding</keyword>
<gene>
    <name evidence="8" type="ORF">QQF32_01260</name>
</gene>
<evidence type="ECO:0000256" key="3">
    <source>
        <dbReference type="ARBA" id="ARBA00012528"/>
    </source>
</evidence>
<dbReference type="GO" id="GO:0052621">
    <property type="term" value="F:diguanylate cyclase activity"/>
    <property type="evidence" value="ECO:0007669"/>
    <property type="project" value="UniProtKB-EC"/>
</dbReference>
<dbReference type="Pfam" id="PF00990">
    <property type="entry name" value="GGDEF"/>
    <property type="match status" value="1"/>
</dbReference>
<feature type="transmembrane region" description="Helical" evidence="6">
    <location>
        <begin position="118"/>
        <end position="137"/>
    </location>
</feature>
<dbReference type="Gene3D" id="3.30.70.270">
    <property type="match status" value="1"/>
</dbReference>
<feature type="domain" description="GGDEF" evidence="7">
    <location>
        <begin position="236"/>
        <end position="368"/>
    </location>
</feature>
<dbReference type="AlphaFoldDB" id="A0AAP4D132"/>
<keyword evidence="6" id="KW-0812">Transmembrane</keyword>
<dbReference type="InterPro" id="IPR050469">
    <property type="entry name" value="Diguanylate_Cyclase"/>
</dbReference>
<dbReference type="InterPro" id="IPR029787">
    <property type="entry name" value="Nucleotide_cyclase"/>
</dbReference>
<evidence type="ECO:0000256" key="5">
    <source>
        <dbReference type="ARBA" id="ARBA00034247"/>
    </source>
</evidence>
<dbReference type="GO" id="GO:1902201">
    <property type="term" value="P:negative regulation of bacterial-type flagellum-dependent cell motility"/>
    <property type="evidence" value="ECO:0007669"/>
    <property type="project" value="TreeGrafter"/>
</dbReference>
<keyword evidence="9" id="KW-1185">Reference proteome</keyword>
<reference evidence="8 9" key="1">
    <citation type="submission" date="2023-06" db="EMBL/GenBank/DDBJ databases">
        <title>Identification and characterization of antibiotic-resistant Gram-negative bacteria.</title>
        <authorList>
            <person name="Cho G.-S."/>
            <person name="Lee J."/>
            <person name="Tai E."/>
            <person name="Jeong S."/>
            <person name="Kim I."/>
            <person name="Kim B.-E."/>
            <person name="Jeong M.-I."/>
            <person name="Oh K.-K."/>
            <person name="Franz C.M.A.P."/>
        </authorList>
    </citation>
    <scope>NUCLEOTIDE SEQUENCE [LARGE SCALE GENOMIC DNA]</scope>
    <source>
        <strain evidence="8 9">V106_12</strain>
    </source>
</reference>
<evidence type="ECO:0000256" key="4">
    <source>
        <dbReference type="ARBA" id="ARBA00023134"/>
    </source>
</evidence>
<dbReference type="PROSITE" id="PS50887">
    <property type="entry name" value="GGDEF"/>
    <property type="match status" value="1"/>
</dbReference>
<feature type="transmembrane region" description="Helical" evidence="6">
    <location>
        <begin position="91"/>
        <end position="112"/>
    </location>
</feature>
<feature type="transmembrane region" description="Helical" evidence="6">
    <location>
        <begin position="169"/>
        <end position="189"/>
    </location>
</feature>
<feature type="transmembrane region" description="Helical" evidence="6">
    <location>
        <begin position="65"/>
        <end position="84"/>
    </location>
</feature>
<dbReference type="EC" id="2.7.7.65" evidence="3"/>
<comment type="pathway">
    <text evidence="2">Purine metabolism; 3',5'-cyclic di-GMP biosynthesis.</text>
</comment>
<dbReference type="InterPro" id="IPR043128">
    <property type="entry name" value="Rev_trsase/Diguanyl_cyclase"/>
</dbReference>
<dbReference type="NCBIfam" id="TIGR00254">
    <property type="entry name" value="GGDEF"/>
    <property type="match status" value="1"/>
</dbReference>
<evidence type="ECO:0000256" key="1">
    <source>
        <dbReference type="ARBA" id="ARBA00001946"/>
    </source>
</evidence>
<organism evidence="8 9">
    <name type="scientific">Lelliottia wanjuensis</name>
    <dbReference type="NCBI Taxonomy" id="3050585"/>
    <lineage>
        <taxon>Bacteria</taxon>
        <taxon>Pseudomonadati</taxon>
        <taxon>Pseudomonadota</taxon>
        <taxon>Gammaproteobacteria</taxon>
        <taxon>Enterobacterales</taxon>
        <taxon>Enterobacteriaceae</taxon>
        <taxon>Lelliottia</taxon>
    </lineage>
</organism>
<dbReference type="GO" id="GO:0005886">
    <property type="term" value="C:plasma membrane"/>
    <property type="evidence" value="ECO:0007669"/>
    <property type="project" value="TreeGrafter"/>
</dbReference>
<comment type="catalytic activity">
    <reaction evidence="5">
        <text>2 GTP = 3',3'-c-di-GMP + 2 diphosphate</text>
        <dbReference type="Rhea" id="RHEA:24898"/>
        <dbReference type="ChEBI" id="CHEBI:33019"/>
        <dbReference type="ChEBI" id="CHEBI:37565"/>
        <dbReference type="ChEBI" id="CHEBI:58805"/>
        <dbReference type="EC" id="2.7.7.65"/>
    </reaction>
</comment>
<proteinExistence type="predicted"/>
<dbReference type="Pfam" id="PF17178">
    <property type="entry name" value="MASE5"/>
    <property type="match status" value="1"/>
</dbReference>
<feature type="transmembrane region" description="Helical" evidence="6">
    <location>
        <begin position="144"/>
        <end position="163"/>
    </location>
</feature>
<dbReference type="InterPro" id="IPR000160">
    <property type="entry name" value="GGDEF_dom"/>
</dbReference>
<protein>
    <recommendedName>
        <fullName evidence="3">diguanylate cyclase</fullName>
        <ecNumber evidence="3">2.7.7.65</ecNumber>
    </recommendedName>
</protein>
<evidence type="ECO:0000256" key="6">
    <source>
        <dbReference type="SAM" id="Phobius"/>
    </source>
</evidence>
<evidence type="ECO:0000256" key="2">
    <source>
        <dbReference type="ARBA" id="ARBA00004665"/>
    </source>
</evidence>
<dbReference type="SMART" id="SM00267">
    <property type="entry name" value="GGDEF"/>
    <property type="match status" value="1"/>
</dbReference>
<evidence type="ECO:0000313" key="8">
    <source>
        <dbReference type="EMBL" id="MDK9361855.1"/>
    </source>
</evidence>
<evidence type="ECO:0000259" key="7">
    <source>
        <dbReference type="PROSITE" id="PS50887"/>
    </source>
</evidence>
<feature type="transmembrane region" description="Helical" evidence="6">
    <location>
        <begin position="21"/>
        <end position="45"/>
    </location>
</feature>
<evidence type="ECO:0000313" key="9">
    <source>
        <dbReference type="Proteomes" id="UP001223214"/>
    </source>
</evidence>
<dbReference type="GO" id="GO:0043709">
    <property type="term" value="P:cell adhesion involved in single-species biofilm formation"/>
    <property type="evidence" value="ECO:0007669"/>
    <property type="project" value="TreeGrafter"/>
</dbReference>
<keyword evidence="6" id="KW-1133">Transmembrane helix</keyword>
<dbReference type="Proteomes" id="UP001223214">
    <property type="component" value="Unassembled WGS sequence"/>
</dbReference>
<accession>A0AAP4D132</accession>
<dbReference type="SUPFAM" id="SSF55073">
    <property type="entry name" value="Nucleotide cyclase"/>
    <property type="match status" value="1"/>
</dbReference>
<dbReference type="PANTHER" id="PTHR45138:SF9">
    <property type="entry name" value="DIGUANYLATE CYCLASE DGCM-RELATED"/>
    <property type="match status" value="1"/>
</dbReference>
<dbReference type="CDD" id="cd01949">
    <property type="entry name" value="GGDEF"/>
    <property type="match status" value="1"/>
</dbReference>
<dbReference type="EMBL" id="JASSOM010000002">
    <property type="protein sequence ID" value="MDK9361855.1"/>
    <property type="molecule type" value="Genomic_DNA"/>
</dbReference>
<dbReference type="FunFam" id="3.30.70.270:FF:000001">
    <property type="entry name" value="Diguanylate cyclase domain protein"/>
    <property type="match status" value="1"/>
</dbReference>
<comment type="cofactor">
    <cofactor evidence="1">
        <name>Mg(2+)</name>
        <dbReference type="ChEBI" id="CHEBI:18420"/>
    </cofactor>
</comment>
<comment type="caution">
    <text evidence="8">The sequence shown here is derived from an EMBL/GenBank/DDBJ whole genome shotgun (WGS) entry which is preliminary data.</text>
</comment>
<dbReference type="PANTHER" id="PTHR45138">
    <property type="entry name" value="REGULATORY COMPONENTS OF SENSORY TRANSDUCTION SYSTEM"/>
    <property type="match status" value="1"/>
</dbReference>
<keyword evidence="4" id="KW-0547">Nucleotide-binding</keyword>
<dbReference type="RefSeq" id="WP_285150422.1">
    <property type="nucleotide sequence ID" value="NZ_JASSOM010000002.1"/>
</dbReference>
<dbReference type="GO" id="GO:0005525">
    <property type="term" value="F:GTP binding"/>
    <property type="evidence" value="ECO:0007669"/>
    <property type="project" value="UniProtKB-KW"/>
</dbReference>
<dbReference type="InterPro" id="IPR033444">
    <property type="entry name" value="MASE5"/>
</dbReference>
<keyword evidence="6" id="KW-0472">Membrane</keyword>
<sequence>MEKRHPLSSVLTSWPTRQAMVSRGLTINLPWLAFVHVSFALMILLRNTLVHNFDPAHVTGQPISSLVDAAMLGVIALSAALIVMSWRHITGISLVLFTSGLLWALCCYWFIVDWQLPHAWPLCTILLLTAVTALYFYPVGLLACVLPLWFTLPVASVVLNHGLNMRFAAVWIVFTLILVCGRFILLRWFDEAWQRNQQNQLLIARLDALAHQDPLTETANRREMENVLESAVNQGKSFTLLMLDVDYFKLYNDAYGHQAGDECLVRVAQALKASVRTPEDVVSRYGGEEFLLILFDCPPDAAEQVAQRIQENLRQAAIAHKASKVSEYVTASQGIAGMTAGLTADETVAQADAALYRAKEAGRNKWSR</sequence>
<name>A0AAP4D132_9ENTR</name>